<gene>
    <name evidence="12" type="ORF">SAMN05660865_00778</name>
</gene>
<evidence type="ECO:0000256" key="8">
    <source>
        <dbReference type="ARBA" id="ARBA00047989"/>
    </source>
</evidence>
<dbReference type="EMBL" id="FNUK01000007">
    <property type="protein sequence ID" value="SEF68992.1"/>
    <property type="molecule type" value="Genomic_DNA"/>
</dbReference>
<dbReference type="GO" id="GO:0005507">
    <property type="term" value="F:copper ion binding"/>
    <property type="evidence" value="ECO:0007669"/>
    <property type="project" value="TreeGrafter"/>
</dbReference>
<comment type="catalytic activity">
    <reaction evidence="1">
        <text>inosine + phosphate = alpha-D-ribose 1-phosphate + hypoxanthine</text>
        <dbReference type="Rhea" id="RHEA:27646"/>
        <dbReference type="ChEBI" id="CHEBI:17368"/>
        <dbReference type="ChEBI" id="CHEBI:17596"/>
        <dbReference type="ChEBI" id="CHEBI:43474"/>
        <dbReference type="ChEBI" id="CHEBI:57720"/>
        <dbReference type="EC" id="2.4.2.1"/>
    </reaction>
    <physiologicalReaction direction="left-to-right" evidence="1">
        <dbReference type="Rhea" id="RHEA:27647"/>
    </physiologicalReaction>
</comment>
<dbReference type="Gene3D" id="3.60.140.10">
    <property type="entry name" value="CNF1/YfiH-like putative cysteine hydrolases"/>
    <property type="match status" value="1"/>
</dbReference>
<comment type="function">
    <text evidence="2">Purine nucleoside enzyme that catalyzes the phosphorolysis of adenosine and inosine nucleosides, yielding D-ribose 1-phosphate and the respective free bases, adenine and hypoxanthine. Also catalyzes the phosphorolysis of S-methyl-5'-thioadenosine into adenine and S-methyl-5-thio-alpha-D-ribose 1-phosphate. Also has adenosine deaminase activity.</text>
</comment>
<keyword evidence="13" id="KW-1185">Reference proteome</keyword>
<keyword evidence="4" id="KW-0808">Transferase</keyword>
<dbReference type="InterPro" id="IPR003730">
    <property type="entry name" value="Cu_polyphenol_OxRdtase"/>
</dbReference>
<evidence type="ECO:0000256" key="9">
    <source>
        <dbReference type="ARBA" id="ARBA00048968"/>
    </source>
</evidence>
<evidence type="ECO:0000256" key="6">
    <source>
        <dbReference type="ARBA" id="ARBA00022801"/>
    </source>
</evidence>
<name>A0A1H5U1H8_9CLOT</name>
<dbReference type="InterPro" id="IPR038371">
    <property type="entry name" value="Cu_polyphenol_OxRdtase_sf"/>
</dbReference>
<evidence type="ECO:0000256" key="7">
    <source>
        <dbReference type="ARBA" id="ARBA00022833"/>
    </source>
</evidence>
<dbReference type="Pfam" id="PF02578">
    <property type="entry name" value="Cu-oxidase_4"/>
    <property type="match status" value="1"/>
</dbReference>
<comment type="catalytic activity">
    <reaction evidence="10">
        <text>S-methyl-5'-thioadenosine + phosphate = 5-(methylsulfanyl)-alpha-D-ribose 1-phosphate + adenine</text>
        <dbReference type="Rhea" id="RHEA:11852"/>
        <dbReference type="ChEBI" id="CHEBI:16708"/>
        <dbReference type="ChEBI" id="CHEBI:17509"/>
        <dbReference type="ChEBI" id="CHEBI:43474"/>
        <dbReference type="ChEBI" id="CHEBI:58533"/>
        <dbReference type="EC" id="2.4.2.28"/>
    </reaction>
    <physiologicalReaction direction="left-to-right" evidence="10">
        <dbReference type="Rhea" id="RHEA:11853"/>
    </physiologicalReaction>
</comment>
<dbReference type="AlphaFoldDB" id="A0A1H5U1H8"/>
<evidence type="ECO:0000256" key="5">
    <source>
        <dbReference type="ARBA" id="ARBA00022723"/>
    </source>
</evidence>
<dbReference type="RefSeq" id="WP_103895778.1">
    <property type="nucleotide sequence ID" value="NZ_FNUK01000007.1"/>
</dbReference>
<dbReference type="InterPro" id="IPR011324">
    <property type="entry name" value="Cytotoxic_necrot_fac-like_cat"/>
</dbReference>
<keyword evidence="7" id="KW-0862">Zinc</keyword>
<accession>A0A1H5U1H8</accession>
<dbReference type="OrthoDB" id="4279at2"/>
<dbReference type="GO" id="GO:0017061">
    <property type="term" value="F:S-methyl-5-thioadenosine phosphorylase activity"/>
    <property type="evidence" value="ECO:0007669"/>
    <property type="project" value="UniProtKB-EC"/>
</dbReference>
<evidence type="ECO:0000256" key="3">
    <source>
        <dbReference type="ARBA" id="ARBA00007353"/>
    </source>
</evidence>
<keyword evidence="6" id="KW-0378">Hydrolase</keyword>
<evidence type="ECO:0000256" key="2">
    <source>
        <dbReference type="ARBA" id="ARBA00003215"/>
    </source>
</evidence>
<evidence type="ECO:0000256" key="11">
    <source>
        <dbReference type="RuleBase" id="RU361274"/>
    </source>
</evidence>
<evidence type="ECO:0000313" key="13">
    <source>
        <dbReference type="Proteomes" id="UP000242850"/>
    </source>
</evidence>
<dbReference type="Proteomes" id="UP000242850">
    <property type="component" value="Unassembled WGS sequence"/>
</dbReference>
<comment type="catalytic activity">
    <reaction evidence="8">
        <text>adenosine + H2O + H(+) = inosine + NH4(+)</text>
        <dbReference type="Rhea" id="RHEA:24408"/>
        <dbReference type="ChEBI" id="CHEBI:15377"/>
        <dbReference type="ChEBI" id="CHEBI:15378"/>
        <dbReference type="ChEBI" id="CHEBI:16335"/>
        <dbReference type="ChEBI" id="CHEBI:17596"/>
        <dbReference type="ChEBI" id="CHEBI:28938"/>
        <dbReference type="EC" id="3.5.4.4"/>
    </reaction>
    <physiologicalReaction direction="left-to-right" evidence="8">
        <dbReference type="Rhea" id="RHEA:24409"/>
    </physiologicalReaction>
</comment>
<dbReference type="PANTHER" id="PTHR30616">
    <property type="entry name" value="UNCHARACTERIZED PROTEIN YFIH"/>
    <property type="match status" value="1"/>
</dbReference>
<dbReference type="CDD" id="cd16833">
    <property type="entry name" value="YfiH"/>
    <property type="match status" value="1"/>
</dbReference>
<organism evidence="12 13">
    <name type="scientific">Caloramator fervidus</name>
    <dbReference type="NCBI Taxonomy" id="29344"/>
    <lineage>
        <taxon>Bacteria</taxon>
        <taxon>Bacillati</taxon>
        <taxon>Bacillota</taxon>
        <taxon>Clostridia</taxon>
        <taxon>Eubacteriales</taxon>
        <taxon>Clostridiaceae</taxon>
        <taxon>Caloramator</taxon>
    </lineage>
</organism>
<evidence type="ECO:0000256" key="4">
    <source>
        <dbReference type="ARBA" id="ARBA00022679"/>
    </source>
</evidence>
<keyword evidence="5" id="KW-0479">Metal-binding</keyword>
<evidence type="ECO:0000256" key="10">
    <source>
        <dbReference type="ARBA" id="ARBA00049893"/>
    </source>
</evidence>
<comment type="similarity">
    <text evidence="3 11">Belongs to the purine nucleoside phosphorylase YfiH/LACC1 family.</text>
</comment>
<evidence type="ECO:0000256" key="1">
    <source>
        <dbReference type="ARBA" id="ARBA00000553"/>
    </source>
</evidence>
<dbReference type="NCBIfam" id="TIGR00726">
    <property type="entry name" value="peptidoglycan editing factor PgeF"/>
    <property type="match status" value="1"/>
</dbReference>
<protein>
    <recommendedName>
        <fullName evidence="11">Purine nucleoside phosphorylase</fullName>
    </recommendedName>
</protein>
<dbReference type="SUPFAM" id="SSF64438">
    <property type="entry name" value="CNF1/YfiH-like putative cysteine hydrolases"/>
    <property type="match status" value="1"/>
</dbReference>
<reference evidence="13" key="1">
    <citation type="submission" date="2016-10" db="EMBL/GenBank/DDBJ databases">
        <authorList>
            <person name="Varghese N."/>
            <person name="Submissions S."/>
        </authorList>
    </citation>
    <scope>NUCLEOTIDE SEQUENCE [LARGE SCALE GENOMIC DNA]</scope>
    <source>
        <strain evidence="13">DSM 5463</strain>
    </source>
</reference>
<dbReference type="GO" id="GO:0016787">
    <property type="term" value="F:hydrolase activity"/>
    <property type="evidence" value="ECO:0007669"/>
    <property type="project" value="UniProtKB-KW"/>
</dbReference>
<sequence length="230" mass="26461">MFGFNFLIYLNSDKYLGITCDEYKSILESKKLTNDIYKKITELGFYAKNTVFLKQVHETNIVIADKNNIDKVRGMEGDAIIAIEPNIPIIVFTADCVPIFIVDKVKKFIAAVHAGWKGTVKNIAFNVVEYMIKNLNCNPLDLIANIGPSIGPCCFEVKEDVARYFNFFIRENKYFVNLWKENKDQLLKAGLLEENIYVSNVCTCCNKNYYSYRREGILAGRQLNIIQFKE</sequence>
<comment type="catalytic activity">
    <reaction evidence="9">
        <text>adenosine + phosphate = alpha-D-ribose 1-phosphate + adenine</text>
        <dbReference type="Rhea" id="RHEA:27642"/>
        <dbReference type="ChEBI" id="CHEBI:16335"/>
        <dbReference type="ChEBI" id="CHEBI:16708"/>
        <dbReference type="ChEBI" id="CHEBI:43474"/>
        <dbReference type="ChEBI" id="CHEBI:57720"/>
        <dbReference type="EC" id="2.4.2.1"/>
    </reaction>
    <physiologicalReaction direction="left-to-right" evidence="9">
        <dbReference type="Rhea" id="RHEA:27643"/>
    </physiologicalReaction>
</comment>
<proteinExistence type="inferred from homology"/>
<evidence type="ECO:0000313" key="12">
    <source>
        <dbReference type="EMBL" id="SEF68992.1"/>
    </source>
</evidence>
<dbReference type="PANTHER" id="PTHR30616:SF2">
    <property type="entry name" value="PURINE NUCLEOSIDE PHOSPHORYLASE LACC1"/>
    <property type="match status" value="1"/>
</dbReference>